<dbReference type="Proteomes" id="UP000603912">
    <property type="component" value="Unassembled WGS sequence"/>
</dbReference>
<keyword evidence="3" id="KW-1185">Reference proteome</keyword>
<proteinExistence type="predicted"/>
<sequence length="72" mass="7812">MSDAFLIELGGVSVGIVARHPGEPSYRFYAANPLGRSLEGRTFRTPAAAEKAARAEQNRRGQRRDAGRQPTA</sequence>
<evidence type="ECO:0000313" key="2">
    <source>
        <dbReference type="EMBL" id="GGH26941.1"/>
    </source>
</evidence>
<protein>
    <submittedName>
        <fullName evidence="2">Uncharacterized protein</fullName>
    </submittedName>
</protein>
<evidence type="ECO:0000256" key="1">
    <source>
        <dbReference type="SAM" id="MobiDB-lite"/>
    </source>
</evidence>
<accession>A0A917MJI4</accession>
<dbReference type="EMBL" id="BMES01000002">
    <property type="protein sequence ID" value="GGH26941.1"/>
    <property type="molecule type" value="Genomic_DNA"/>
</dbReference>
<feature type="compositionally biased region" description="Basic and acidic residues" evidence="1">
    <location>
        <begin position="51"/>
        <end position="72"/>
    </location>
</feature>
<evidence type="ECO:0000313" key="3">
    <source>
        <dbReference type="Proteomes" id="UP000603912"/>
    </source>
</evidence>
<feature type="region of interest" description="Disordered" evidence="1">
    <location>
        <begin position="46"/>
        <end position="72"/>
    </location>
</feature>
<comment type="caution">
    <text evidence="2">The sequence shown here is derived from an EMBL/GenBank/DDBJ whole genome shotgun (WGS) entry which is preliminary data.</text>
</comment>
<gene>
    <name evidence="2" type="ORF">GCM10007036_35140</name>
</gene>
<reference evidence="2" key="1">
    <citation type="journal article" date="2014" name="Int. J. Syst. Evol. Microbiol.">
        <title>Complete genome sequence of Corynebacterium casei LMG S-19264T (=DSM 44701T), isolated from a smear-ripened cheese.</title>
        <authorList>
            <consortium name="US DOE Joint Genome Institute (JGI-PGF)"/>
            <person name="Walter F."/>
            <person name="Albersmeier A."/>
            <person name="Kalinowski J."/>
            <person name="Ruckert C."/>
        </authorList>
    </citation>
    <scope>NUCLEOTIDE SEQUENCE</scope>
    <source>
        <strain evidence="2">CGMCC 1.12214</strain>
    </source>
</reference>
<dbReference type="RefSeq" id="WP_188518998.1">
    <property type="nucleotide sequence ID" value="NZ_BMES01000002.1"/>
</dbReference>
<reference evidence="2" key="2">
    <citation type="submission" date="2020-09" db="EMBL/GenBank/DDBJ databases">
        <authorList>
            <person name="Sun Q."/>
            <person name="Zhou Y."/>
        </authorList>
    </citation>
    <scope>NUCLEOTIDE SEQUENCE</scope>
    <source>
        <strain evidence="2">CGMCC 1.12214</strain>
    </source>
</reference>
<organism evidence="2 3">
    <name type="scientific">Alsobacter metallidurans</name>
    <dbReference type="NCBI Taxonomy" id="340221"/>
    <lineage>
        <taxon>Bacteria</taxon>
        <taxon>Pseudomonadati</taxon>
        <taxon>Pseudomonadota</taxon>
        <taxon>Alphaproteobacteria</taxon>
        <taxon>Hyphomicrobiales</taxon>
        <taxon>Alsobacteraceae</taxon>
        <taxon>Alsobacter</taxon>
    </lineage>
</organism>
<dbReference type="AlphaFoldDB" id="A0A917MJI4"/>
<name>A0A917MJI4_9HYPH</name>